<protein>
    <recommendedName>
        <fullName evidence="3">DUF4283 domain-containing protein</fullName>
    </recommendedName>
</protein>
<keyword evidence="2" id="KW-1185">Reference proteome</keyword>
<gene>
    <name evidence="1" type="ORF">PIB30_044954</name>
</gene>
<name>A0ABU6SFV5_9FABA</name>
<proteinExistence type="predicted"/>
<sequence length="170" mass="19615">MASKLFWGSEDWFENEANRSRIAWIEMYGMPLQAWNTENFNSIAEVWGTVILLDEHSILGDSYSWVNAVIDTTCLQPVNDVVQFGLNGTIYEVFVREISMVENQRLDKKQGAMLEDRILNFEDKARLRDKTMRCSEEVIKETRLMLFGDPIEGSLHDTGGINHFQGDMEN</sequence>
<evidence type="ECO:0008006" key="3">
    <source>
        <dbReference type="Google" id="ProtNLM"/>
    </source>
</evidence>
<dbReference type="Proteomes" id="UP001341840">
    <property type="component" value="Unassembled WGS sequence"/>
</dbReference>
<accession>A0ABU6SFV5</accession>
<evidence type="ECO:0000313" key="2">
    <source>
        <dbReference type="Proteomes" id="UP001341840"/>
    </source>
</evidence>
<evidence type="ECO:0000313" key="1">
    <source>
        <dbReference type="EMBL" id="MED6135277.1"/>
    </source>
</evidence>
<dbReference type="PANTHER" id="PTHR34427:SF5">
    <property type="entry name" value="DUF4283 DOMAIN-CONTAINING PROTEIN"/>
    <property type="match status" value="1"/>
</dbReference>
<comment type="caution">
    <text evidence="1">The sequence shown here is derived from an EMBL/GenBank/DDBJ whole genome shotgun (WGS) entry which is preliminary data.</text>
</comment>
<dbReference type="PANTHER" id="PTHR34427">
    <property type="entry name" value="DUF4283 DOMAIN PROTEIN"/>
    <property type="match status" value="1"/>
</dbReference>
<dbReference type="EMBL" id="JASCZI010060686">
    <property type="protein sequence ID" value="MED6135277.1"/>
    <property type="molecule type" value="Genomic_DNA"/>
</dbReference>
<reference evidence="1 2" key="1">
    <citation type="journal article" date="2023" name="Plants (Basel)">
        <title>Bridging the Gap: Combining Genomics and Transcriptomics Approaches to Understand Stylosanthes scabra, an Orphan Legume from the Brazilian Caatinga.</title>
        <authorList>
            <person name="Ferreira-Neto J.R.C."/>
            <person name="da Silva M.D."/>
            <person name="Binneck E."/>
            <person name="de Melo N.F."/>
            <person name="da Silva R.H."/>
            <person name="de Melo A.L.T.M."/>
            <person name="Pandolfi V."/>
            <person name="Bustamante F.O."/>
            <person name="Brasileiro-Vidal A.C."/>
            <person name="Benko-Iseppon A.M."/>
        </authorList>
    </citation>
    <scope>NUCLEOTIDE SEQUENCE [LARGE SCALE GENOMIC DNA]</scope>
    <source>
        <tissue evidence="1">Leaves</tissue>
    </source>
</reference>
<organism evidence="1 2">
    <name type="scientific">Stylosanthes scabra</name>
    <dbReference type="NCBI Taxonomy" id="79078"/>
    <lineage>
        <taxon>Eukaryota</taxon>
        <taxon>Viridiplantae</taxon>
        <taxon>Streptophyta</taxon>
        <taxon>Embryophyta</taxon>
        <taxon>Tracheophyta</taxon>
        <taxon>Spermatophyta</taxon>
        <taxon>Magnoliopsida</taxon>
        <taxon>eudicotyledons</taxon>
        <taxon>Gunneridae</taxon>
        <taxon>Pentapetalae</taxon>
        <taxon>rosids</taxon>
        <taxon>fabids</taxon>
        <taxon>Fabales</taxon>
        <taxon>Fabaceae</taxon>
        <taxon>Papilionoideae</taxon>
        <taxon>50 kb inversion clade</taxon>
        <taxon>dalbergioids sensu lato</taxon>
        <taxon>Dalbergieae</taxon>
        <taxon>Pterocarpus clade</taxon>
        <taxon>Stylosanthes</taxon>
    </lineage>
</organism>